<proteinExistence type="predicted"/>
<reference evidence="1 2" key="1">
    <citation type="submission" date="2020-04" db="EMBL/GenBank/DDBJ databases">
        <authorList>
            <person name="Hitch T.C.A."/>
            <person name="Wylensek D."/>
            <person name="Clavel T."/>
        </authorList>
    </citation>
    <scope>NUCLEOTIDE SEQUENCE [LARGE SCALE GENOMIC DNA]</scope>
    <source>
        <strain evidence="1 2">WB01_D5_05</strain>
    </source>
</reference>
<accession>A0A848CNH4</accession>
<dbReference type="RefSeq" id="WP_168974525.1">
    <property type="nucleotide sequence ID" value="NZ_JABAGO010000003.1"/>
</dbReference>
<evidence type="ECO:0000313" key="1">
    <source>
        <dbReference type="EMBL" id="NME97355.1"/>
    </source>
</evidence>
<evidence type="ECO:0000313" key="2">
    <source>
        <dbReference type="Proteomes" id="UP000561326"/>
    </source>
</evidence>
<comment type="caution">
    <text evidence="1">The sequence shown here is derived from an EMBL/GenBank/DDBJ whole genome shotgun (WGS) entry which is preliminary data.</text>
</comment>
<organism evidence="1 2">
    <name type="scientific">Aneurinibacillus aneurinilyticus</name>
    <name type="common">Bacillus aneurinolyticus</name>
    <dbReference type="NCBI Taxonomy" id="1391"/>
    <lineage>
        <taxon>Bacteria</taxon>
        <taxon>Bacillati</taxon>
        <taxon>Bacillota</taxon>
        <taxon>Bacilli</taxon>
        <taxon>Bacillales</taxon>
        <taxon>Paenibacillaceae</taxon>
        <taxon>Aneurinibacillus group</taxon>
        <taxon>Aneurinibacillus</taxon>
    </lineage>
</organism>
<dbReference type="EMBL" id="JABAGO010000003">
    <property type="protein sequence ID" value="NME97355.1"/>
    <property type="molecule type" value="Genomic_DNA"/>
</dbReference>
<gene>
    <name evidence="1" type="ORF">HF838_03690</name>
</gene>
<dbReference type="Proteomes" id="UP000561326">
    <property type="component" value="Unassembled WGS sequence"/>
</dbReference>
<name>A0A848CNH4_ANEAE</name>
<protein>
    <submittedName>
        <fullName evidence="1">Uncharacterized protein</fullName>
    </submittedName>
</protein>
<dbReference type="AlphaFoldDB" id="A0A848CNH4"/>
<sequence length="109" mass="12601">MAAEKNEFFSLKASHVTAVTFTTLEERMVFHHSELVDSLMNLKTKIQEHDYEKYINCLISLRKHGDKLLVITSHAMHKTIIEGRFLQPIKEAFHVSDVRIVSQTSQFNA</sequence>